<evidence type="ECO:0000259" key="11">
    <source>
        <dbReference type="PROSITE" id="PS50020"/>
    </source>
</evidence>
<dbReference type="SMART" id="SM00456">
    <property type="entry name" value="WW"/>
    <property type="match status" value="2"/>
</dbReference>
<keyword evidence="1" id="KW-0723">Serine/threonine-protein kinase</keyword>
<keyword evidence="4" id="KW-0418">Kinase</keyword>
<feature type="binding site" evidence="7">
    <location>
        <begin position="87"/>
        <end position="89"/>
    </location>
    <ligand>
        <name>ATP</name>
        <dbReference type="ChEBI" id="CHEBI:30616"/>
    </ligand>
</feature>
<evidence type="ECO:0000256" key="7">
    <source>
        <dbReference type="PIRSR" id="PIRSR630616-2"/>
    </source>
</evidence>
<dbReference type="SMART" id="SM00220">
    <property type="entry name" value="S_TKc"/>
    <property type="match status" value="1"/>
</dbReference>
<feature type="region of interest" description="Disordered" evidence="9">
    <location>
        <begin position="376"/>
        <end position="417"/>
    </location>
</feature>
<evidence type="ECO:0000256" key="6">
    <source>
        <dbReference type="PIRSR" id="PIRSR630616-1"/>
    </source>
</evidence>
<dbReference type="InterPro" id="IPR011009">
    <property type="entry name" value="Kinase-like_dom_sf"/>
</dbReference>
<dbReference type="PROSITE" id="PS50011">
    <property type="entry name" value="PROTEIN_KINASE_DOM"/>
    <property type="match status" value="1"/>
</dbReference>
<evidence type="ECO:0000256" key="2">
    <source>
        <dbReference type="ARBA" id="ARBA00022679"/>
    </source>
</evidence>
<proteinExistence type="predicted"/>
<feature type="compositionally biased region" description="Basic and acidic residues" evidence="9">
    <location>
        <begin position="381"/>
        <end position="394"/>
    </location>
</feature>
<dbReference type="SUPFAM" id="SSF51045">
    <property type="entry name" value="WW domain"/>
    <property type="match status" value="1"/>
</dbReference>
<dbReference type="PROSITE" id="PS01159">
    <property type="entry name" value="WW_DOMAIN_1"/>
    <property type="match status" value="2"/>
</dbReference>
<evidence type="ECO:0000256" key="1">
    <source>
        <dbReference type="ARBA" id="ARBA00022527"/>
    </source>
</evidence>
<feature type="binding site" evidence="7">
    <location>
        <position position="33"/>
    </location>
    <ligand>
        <name>ATP</name>
        <dbReference type="ChEBI" id="CHEBI:30616"/>
    </ligand>
</feature>
<evidence type="ECO:0000259" key="10">
    <source>
        <dbReference type="PROSITE" id="PS50011"/>
    </source>
</evidence>
<protein>
    <recommendedName>
        <fullName evidence="14">Protein kinase domain-containing protein</fullName>
    </recommendedName>
</protein>
<dbReference type="PANTHER" id="PTHR24350">
    <property type="entry name" value="SERINE/THREONINE-PROTEIN KINASE IAL-RELATED"/>
    <property type="match status" value="1"/>
</dbReference>
<keyword evidence="5 7" id="KW-0067">ATP-binding</keyword>
<sequence>MTERYWPLRRFSDRRDNIWIARDLETDEEVVLKLTDIETDPSYATKNDQTNLEAHAQRDLSELNPFRIVNYKSFYRNSESQFVLAMEKAQCSLADALFVRPRLTESEAKEVIRCVLEALVTCHSRYIVHRDVKPENLFLFSDHLDSLKLGDFGICAEDNGYSSCGGMKGTKGYMAPEVLSKKQYGRAVDIWATGATTYQLLYGSLPYPVNTPKVGMFTSKPKVQFPVTFNISKEGIEFIQLLLSDDPDDRPSASKALQHPWFNAATPAIRDEVAAKIVGANPYGVAPIIMPTAATARTPQQAPIAAAAGVVSAAPAPAAEAKPTPETLHGFKDWIRLIPVAGPAYFVHLPSRKTQWEHPVETGVAPDEVANVANPSAGVVEKSETNEKSEKSEKSNASVLSASFIPATATHEDDEDEVPLIRRGKQSSQLGVHDEGATVKQHAHVHFSEEQLVIPPSAAGYDSISDNGISPDPTAEEMNPSRPGNDYVLGDSETLSTEFKSEQLMVENSAAEQVVSAEVLDRLDDIHMPPPNADNIMTFEWERNDSLTRDSEALVPHEIVGEGLVVGAFEDFHLDDLPGRFDSLRAELTISRLPDDMVTTRDEPAETGEGFVESDVGPELEEWRMVAVPANTTYYYNVRTKSSQWQHPRSTAAPANLPPSPPVPPHSSNSGPIALDLVMSPTREEAPPLPPPKESSKNMLSPTKQRSVTVKKTNSSIPATSAFQPRVSSAPAALAARSNKATAPVKTGSTSQGATTSTTRKSTVTSNLNKVPSPPPRGSPTRLLSSASSGLNGKRTSSPLPASSSRTPVASGRSSTNSSPLSPTQTSPTTNSIRAKTKIEAAQVGLKIVMDKAGTVAKSIIPKS</sequence>
<dbReference type="InterPro" id="IPR008271">
    <property type="entry name" value="Ser/Thr_kinase_AS"/>
</dbReference>
<evidence type="ECO:0000256" key="9">
    <source>
        <dbReference type="SAM" id="MobiDB-lite"/>
    </source>
</evidence>
<evidence type="ECO:0000256" key="3">
    <source>
        <dbReference type="ARBA" id="ARBA00022741"/>
    </source>
</evidence>
<evidence type="ECO:0000313" key="12">
    <source>
        <dbReference type="EMBL" id="TPX75919.1"/>
    </source>
</evidence>
<evidence type="ECO:0000256" key="5">
    <source>
        <dbReference type="ARBA" id="ARBA00022840"/>
    </source>
</evidence>
<dbReference type="InterPro" id="IPR001202">
    <property type="entry name" value="WW_dom"/>
</dbReference>
<reference evidence="12 13" key="1">
    <citation type="journal article" date="2019" name="Sci. Rep.">
        <title>Comparative genomics of chytrid fungi reveal insights into the obligate biotrophic and pathogenic lifestyle of Synchytrium endobioticum.</title>
        <authorList>
            <person name="van de Vossenberg B.T.L.H."/>
            <person name="Warris S."/>
            <person name="Nguyen H.D.T."/>
            <person name="van Gent-Pelzer M.P.E."/>
            <person name="Joly D.L."/>
            <person name="van de Geest H.C."/>
            <person name="Bonants P.J.M."/>
            <person name="Smith D.S."/>
            <person name="Levesque C.A."/>
            <person name="van der Lee T.A.J."/>
        </authorList>
    </citation>
    <scope>NUCLEOTIDE SEQUENCE [LARGE SCALE GENOMIC DNA]</scope>
    <source>
        <strain evidence="12 13">CBS 675.73</strain>
    </source>
</reference>
<organism evidence="12 13">
    <name type="scientific">Chytriomyces confervae</name>
    <dbReference type="NCBI Taxonomy" id="246404"/>
    <lineage>
        <taxon>Eukaryota</taxon>
        <taxon>Fungi</taxon>
        <taxon>Fungi incertae sedis</taxon>
        <taxon>Chytridiomycota</taxon>
        <taxon>Chytridiomycota incertae sedis</taxon>
        <taxon>Chytridiomycetes</taxon>
        <taxon>Chytridiales</taxon>
        <taxon>Chytriomycetaceae</taxon>
        <taxon>Chytriomyces</taxon>
    </lineage>
</organism>
<dbReference type="Pfam" id="PF00397">
    <property type="entry name" value="WW"/>
    <property type="match status" value="1"/>
</dbReference>
<feature type="binding site" evidence="7">
    <location>
        <position position="151"/>
    </location>
    <ligand>
        <name>ATP</name>
        <dbReference type="ChEBI" id="CHEBI:30616"/>
    </ligand>
</feature>
<evidence type="ECO:0008006" key="14">
    <source>
        <dbReference type="Google" id="ProtNLM"/>
    </source>
</evidence>
<feature type="compositionally biased region" description="Polar residues" evidence="9">
    <location>
        <begin position="697"/>
        <end position="727"/>
    </location>
</feature>
<dbReference type="OrthoDB" id="10252171at2759"/>
<dbReference type="InterPro" id="IPR030616">
    <property type="entry name" value="Aur-like"/>
</dbReference>
<dbReference type="Pfam" id="PF00069">
    <property type="entry name" value="Pkinase"/>
    <property type="match status" value="1"/>
</dbReference>
<feature type="domain" description="Protein kinase" evidence="10">
    <location>
        <begin position="1"/>
        <end position="262"/>
    </location>
</feature>
<dbReference type="InterPro" id="IPR036020">
    <property type="entry name" value="WW_dom_sf"/>
</dbReference>
<feature type="domain" description="WW" evidence="11">
    <location>
        <begin position="334"/>
        <end position="361"/>
    </location>
</feature>
<keyword evidence="3 7" id="KW-0547">Nucleotide-binding</keyword>
<evidence type="ECO:0000256" key="4">
    <source>
        <dbReference type="ARBA" id="ARBA00022777"/>
    </source>
</evidence>
<evidence type="ECO:0000256" key="8">
    <source>
        <dbReference type="PIRSR" id="PIRSR630616-3"/>
    </source>
</evidence>
<feature type="domain" description="WW" evidence="11">
    <location>
        <begin position="617"/>
        <end position="650"/>
    </location>
</feature>
<dbReference type="AlphaFoldDB" id="A0A507FHN8"/>
<name>A0A507FHN8_9FUNG</name>
<dbReference type="Proteomes" id="UP000320333">
    <property type="component" value="Unassembled WGS sequence"/>
</dbReference>
<dbReference type="CDD" id="cd00201">
    <property type="entry name" value="WW"/>
    <property type="match status" value="2"/>
</dbReference>
<dbReference type="Gene3D" id="1.10.510.10">
    <property type="entry name" value="Transferase(Phosphotransferase) domain 1"/>
    <property type="match status" value="1"/>
</dbReference>
<dbReference type="STRING" id="246404.A0A507FHN8"/>
<feature type="active site" description="Proton acceptor" evidence="6">
    <location>
        <position position="131"/>
    </location>
</feature>
<dbReference type="PROSITE" id="PS50020">
    <property type="entry name" value="WW_DOMAIN_2"/>
    <property type="match status" value="2"/>
</dbReference>
<dbReference type="GO" id="GO:0004674">
    <property type="term" value="F:protein serine/threonine kinase activity"/>
    <property type="evidence" value="ECO:0007669"/>
    <property type="project" value="UniProtKB-KW"/>
</dbReference>
<keyword evidence="2" id="KW-0808">Transferase</keyword>
<feature type="compositionally biased region" description="Pro residues" evidence="9">
    <location>
        <begin position="656"/>
        <end position="665"/>
    </location>
</feature>
<feature type="compositionally biased region" description="Low complexity" evidence="9">
    <location>
        <begin position="747"/>
        <end position="766"/>
    </location>
</feature>
<gene>
    <name evidence="12" type="ORF">CcCBS67573_g02788</name>
</gene>
<evidence type="ECO:0000313" key="13">
    <source>
        <dbReference type="Proteomes" id="UP000320333"/>
    </source>
</evidence>
<comment type="caution">
    <text evidence="12">The sequence shown here is derived from an EMBL/GenBank/DDBJ whole genome shotgun (WGS) entry which is preliminary data.</text>
</comment>
<feature type="compositionally biased region" description="Low complexity" evidence="9">
    <location>
        <begin position="814"/>
        <end position="832"/>
    </location>
</feature>
<dbReference type="InterPro" id="IPR000719">
    <property type="entry name" value="Prot_kinase_dom"/>
</dbReference>
<dbReference type="Gene3D" id="2.20.70.10">
    <property type="match status" value="1"/>
</dbReference>
<dbReference type="EMBL" id="QEAP01000063">
    <property type="protein sequence ID" value="TPX75919.1"/>
    <property type="molecule type" value="Genomic_DNA"/>
</dbReference>
<dbReference type="GO" id="GO:0005524">
    <property type="term" value="F:ATP binding"/>
    <property type="evidence" value="ECO:0007669"/>
    <property type="project" value="UniProtKB-KW"/>
</dbReference>
<dbReference type="PROSITE" id="PS00108">
    <property type="entry name" value="PROTEIN_KINASE_ST"/>
    <property type="match status" value="1"/>
</dbReference>
<feature type="compositionally biased region" description="Polar residues" evidence="9">
    <location>
        <begin position="782"/>
        <end position="808"/>
    </location>
</feature>
<dbReference type="SUPFAM" id="SSF56112">
    <property type="entry name" value="Protein kinase-like (PK-like)"/>
    <property type="match status" value="1"/>
</dbReference>
<feature type="region of interest" description="Disordered" evidence="9">
    <location>
        <begin position="643"/>
        <end position="835"/>
    </location>
</feature>
<keyword evidence="13" id="KW-1185">Reference proteome</keyword>
<feature type="binding site" evidence="7">
    <location>
        <begin position="135"/>
        <end position="136"/>
    </location>
    <ligand>
        <name>ATP</name>
        <dbReference type="ChEBI" id="CHEBI:30616"/>
    </ligand>
</feature>
<accession>A0A507FHN8</accession>
<feature type="cross-link" description="Glycyl lysine isopeptide (Lys-Gly) (interchain with G-Cter in SUMO2)" evidence="8">
    <location>
        <position position="133"/>
    </location>
</feature>